<name>A0ABV1RX26_9BACT</name>
<keyword evidence="2" id="KW-1185">Reference proteome</keyword>
<evidence type="ECO:0000313" key="2">
    <source>
        <dbReference type="Proteomes" id="UP001476807"/>
    </source>
</evidence>
<organism evidence="1 2">
    <name type="scientific">Pontibacter populi</name>
    <dbReference type="NCBI Taxonomy" id="890055"/>
    <lineage>
        <taxon>Bacteria</taxon>
        <taxon>Pseudomonadati</taxon>
        <taxon>Bacteroidota</taxon>
        <taxon>Cytophagia</taxon>
        <taxon>Cytophagales</taxon>
        <taxon>Hymenobacteraceae</taxon>
        <taxon>Pontibacter</taxon>
    </lineage>
</organism>
<gene>
    <name evidence="1" type="ORF">ABS362_15520</name>
</gene>
<sequence>MSVKLASNNQYSEEQNKHEPQLPFKLNVILEKWQVIVHVFL</sequence>
<protein>
    <submittedName>
        <fullName evidence="1">Uncharacterized protein</fullName>
    </submittedName>
</protein>
<reference evidence="1 2" key="1">
    <citation type="submission" date="2024-06" db="EMBL/GenBank/DDBJ databases">
        <title>Pontibacter populi HYL7-15.</title>
        <authorList>
            <person name="Kim M.K."/>
        </authorList>
    </citation>
    <scope>NUCLEOTIDE SEQUENCE [LARGE SCALE GENOMIC DNA]</scope>
    <source>
        <strain evidence="1 2">HYL7-15</strain>
    </source>
</reference>
<dbReference type="Proteomes" id="UP001476807">
    <property type="component" value="Unassembled WGS sequence"/>
</dbReference>
<dbReference type="RefSeq" id="WP_350413486.1">
    <property type="nucleotide sequence ID" value="NZ_JBEOKT010000016.1"/>
</dbReference>
<dbReference type="EMBL" id="JBEOKT010000016">
    <property type="protein sequence ID" value="MER2998963.1"/>
    <property type="molecule type" value="Genomic_DNA"/>
</dbReference>
<proteinExistence type="predicted"/>
<accession>A0ABV1RX26</accession>
<comment type="caution">
    <text evidence="1">The sequence shown here is derived from an EMBL/GenBank/DDBJ whole genome shotgun (WGS) entry which is preliminary data.</text>
</comment>
<evidence type="ECO:0000313" key="1">
    <source>
        <dbReference type="EMBL" id="MER2998963.1"/>
    </source>
</evidence>